<gene>
    <name evidence="2" type="ORF">FPE_LOCUS28539</name>
</gene>
<evidence type="ECO:0000313" key="3">
    <source>
        <dbReference type="Proteomes" id="UP000834106"/>
    </source>
</evidence>
<dbReference type="EMBL" id="OU503053">
    <property type="protein sequence ID" value="CAI9781109.1"/>
    <property type="molecule type" value="Genomic_DNA"/>
</dbReference>
<name>A0AAD2A3S4_9LAMI</name>
<reference evidence="2" key="1">
    <citation type="submission" date="2023-05" db="EMBL/GenBank/DDBJ databases">
        <authorList>
            <person name="Huff M."/>
        </authorList>
    </citation>
    <scope>NUCLEOTIDE SEQUENCE</scope>
</reference>
<dbReference type="Proteomes" id="UP000834106">
    <property type="component" value="Chromosome 18"/>
</dbReference>
<accession>A0AAD2A3S4</accession>
<sequence length="194" mass="21559">MLIWWKRLTLELQLPWQFLYQTWPCNLLLCWSELLQKIQFKDEIRRTKEFKKQGKDPATDYGNLEEEADAGVAAPVGKDPATDYGNLEEEADVGAAAPVAVPLPNMALPPSSLLKKQFKDEIRRMKEFKKQGKDYATDYGDLEEEADTRATAPMAGKDPAIDYGNLEEEVDAGAAAPVAVSLQDMAPSPSSLLV</sequence>
<dbReference type="AlphaFoldDB" id="A0AAD2A3S4"/>
<organism evidence="2 3">
    <name type="scientific">Fraxinus pennsylvanica</name>
    <dbReference type="NCBI Taxonomy" id="56036"/>
    <lineage>
        <taxon>Eukaryota</taxon>
        <taxon>Viridiplantae</taxon>
        <taxon>Streptophyta</taxon>
        <taxon>Embryophyta</taxon>
        <taxon>Tracheophyta</taxon>
        <taxon>Spermatophyta</taxon>
        <taxon>Magnoliopsida</taxon>
        <taxon>eudicotyledons</taxon>
        <taxon>Gunneridae</taxon>
        <taxon>Pentapetalae</taxon>
        <taxon>asterids</taxon>
        <taxon>lamiids</taxon>
        <taxon>Lamiales</taxon>
        <taxon>Oleaceae</taxon>
        <taxon>Oleeae</taxon>
        <taxon>Fraxinus</taxon>
    </lineage>
</organism>
<feature type="region of interest" description="Disordered" evidence="1">
    <location>
        <begin position="142"/>
        <end position="168"/>
    </location>
</feature>
<proteinExistence type="predicted"/>
<keyword evidence="3" id="KW-1185">Reference proteome</keyword>
<evidence type="ECO:0000256" key="1">
    <source>
        <dbReference type="SAM" id="MobiDB-lite"/>
    </source>
</evidence>
<feature type="region of interest" description="Disordered" evidence="1">
    <location>
        <begin position="51"/>
        <end position="77"/>
    </location>
</feature>
<protein>
    <submittedName>
        <fullName evidence="2">Uncharacterized protein</fullName>
    </submittedName>
</protein>
<evidence type="ECO:0000313" key="2">
    <source>
        <dbReference type="EMBL" id="CAI9781109.1"/>
    </source>
</evidence>